<gene>
    <name evidence="1" type="ORF">FBFR_12995</name>
</gene>
<proteinExistence type="predicted"/>
<sequence>MNILGIPDIIDKIQKWNYNYPPRGCAVIKAIFFKLLCEFKNIRHLFLSLKTDSLTSEFCANRKEVIELI</sequence>
<dbReference type="AlphaFoldDB" id="A0A167VEL0"/>
<evidence type="ECO:0000313" key="2">
    <source>
        <dbReference type="Proteomes" id="UP000077164"/>
    </source>
</evidence>
<dbReference type="Proteomes" id="UP000077164">
    <property type="component" value="Unassembled WGS sequence"/>
</dbReference>
<protein>
    <submittedName>
        <fullName evidence="1">Uncharacterized protein</fullName>
    </submittedName>
</protein>
<accession>A0A167VEL0</accession>
<reference evidence="1 2" key="1">
    <citation type="submission" date="2016-03" db="EMBL/GenBank/DDBJ databases">
        <title>Draft genome sequence of Flavobacterium fryxellicola DSM 16209.</title>
        <authorList>
            <person name="Shin S.-K."/>
            <person name="Yi H."/>
        </authorList>
    </citation>
    <scope>NUCLEOTIDE SEQUENCE [LARGE SCALE GENOMIC DNA]</scope>
    <source>
        <strain evidence="1 2">DSM 16209</strain>
    </source>
</reference>
<dbReference type="EMBL" id="LVJE01000032">
    <property type="protein sequence ID" value="OAB26329.1"/>
    <property type="molecule type" value="Genomic_DNA"/>
</dbReference>
<keyword evidence="2" id="KW-1185">Reference proteome</keyword>
<evidence type="ECO:0000313" key="1">
    <source>
        <dbReference type="EMBL" id="OAB26329.1"/>
    </source>
</evidence>
<organism evidence="1 2">
    <name type="scientific">Flavobacterium fryxellicola</name>
    <dbReference type="NCBI Taxonomy" id="249352"/>
    <lineage>
        <taxon>Bacteria</taxon>
        <taxon>Pseudomonadati</taxon>
        <taxon>Bacteroidota</taxon>
        <taxon>Flavobacteriia</taxon>
        <taxon>Flavobacteriales</taxon>
        <taxon>Flavobacteriaceae</taxon>
        <taxon>Flavobacterium</taxon>
    </lineage>
</organism>
<comment type="caution">
    <text evidence="1">The sequence shown here is derived from an EMBL/GenBank/DDBJ whole genome shotgun (WGS) entry which is preliminary data.</text>
</comment>
<name>A0A167VEL0_9FLAO</name>